<comment type="caution">
    <text evidence="1">The sequence shown here is derived from an EMBL/GenBank/DDBJ whole genome shotgun (WGS) entry which is preliminary data.</text>
</comment>
<gene>
    <name evidence="1" type="ORF">H4S07_005443</name>
</gene>
<protein>
    <submittedName>
        <fullName evidence="1">Uncharacterized protein</fullName>
    </submittedName>
</protein>
<evidence type="ECO:0000313" key="2">
    <source>
        <dbReference type="Proteomes" id="UP001140096"/>
    </source>
</evidence>
<accession>A0ACC1L239</accession>
<dbReference type="Proteomes" id="UP001140096">
    <property type="component" value="Unassembled WGS sequence"/>
</dbReference>
<proteinExistence type="predicted"/>
<reference evidence="1" key="1">
    <citation type="submission" date="2022-07" db="EMBL/GenBank/DDBJ databases">
        <title>Phylogenomic reconstructions and comparative analyses of Kickxellomycotina fungi.</title>
        <authorList>
            <person name="Reynolds N.K."/>
            <person name="Stajich J.E."/>
            <person name="Barry K."/>
            <person name="Grigoriev I.V."/>
            <person name="Crous P."/>
            <person name="Smith M.E."/>
        </authorList>
    </citation>
    <scope>NUCLEOTIDE SEQUENCE</scope>
    <source>
        <strain evidence="1">CBS 102833</strain>
    </source>
</reference>
<sequence>MSNIAFEPGPRYTRSEVDAGIHFNVTTWSIEQIHLYMPHLTSLTIAGTNYMVTDALIIQIASNCHQLTSIDVRDSFRVGHYSMFALSEHCAGLEYASFGGCIGCLDTGVLALVRGCPRLKGLNLSGLGITDTSLAAIGNSLHYLEILVLDMCRLISTEGVRAVVEGPNGMGCLFTLTELSFMCCRRINNDVVEWCKLRLKPNAIVRSGLLNVSMP</sequence>
<dbReference type="EMBL" id="JANBUP010002668">
    <property type="protein sequence ID" value="KAJ2799408.1"/>
    <property type="molecule type" value="Genomic_DNA"/>
</dbReference>
<organism evidence="1 2">
    <name type="scientific">Coemansia furcata</name>
    <dbReference type="NCBI Taxonomy" id="417177"/>
    <lineage>
        <taxon>Eukaryota</taxon>
        <taxon>Fungi</taxon>
        <taxon>Fungi incertae sedis</taxon>
        <taxon>Zoopagomycota</taxon>
        <taxon>Kickxellomycotina</taxon>
        <taxon>Kickxellomycetes</taxon>
        <taxon>Kickxellales</taxon>
        <taxon>Kickxellaceae</taxon>
        <taxon>Coemansia</taxon>
    </lineage>
</organism>
<keyword evidence="2" id="KW-1185">Reference proteome</keyword>
<name>A0ACC1L239_9FUNG</name>
<evidence type="ECO:0000313" key="1">
    <source>
        <dbReference type="EMBL" id="KAJ2799408.1"/>
    </source>
</evidence>